<accession>A0A1V9E1W6</accession>
<name>A0A1V9E1W6_9BACT</name>
<dbReference type="EMBL" id="LVXG01000078">
    <property type="protein sequence ID" value="OQP40079.1"/>
    <property type="molecule type" value="Genomic_DNA"/>
</dbReference>
<dbReference type="STRING" id="354355.SAMN05660816_02318"/>
<proteinExistence type="predicted"/>
<keyword evidence="2" id="KW-0540">Nuclease</keyword>
<comment type="caution">
    <text evidence="2">The sequence shown here is derived from an EMBL/GenBank/DDBJ whole genome shotgun (WGS) entry which is preliminary data.</text>
</comment>
<protein>
    <submittedName>
        <fullName evidence="2">Endonuclease/exonuclease/phosphatase</fullName>
    </submittedName>
</protein>
<keyword evidence="3" id="KW-1185">Reference proteome</keyword>
<evidence type="ECO:0000256" key="1">
    <source>
        <dbReference type="SAM" id="SignalP"/>
    </source>
</evidence>
<keyword evidence="2" id="KW-0378">Hydrolase</keyword>
<evidence type="ECO:0000313" key="2">
    <source>
        <dbReference type="EMBL" id="OQP40079.1"/>
    </source>
</evidence>
<organism evidence="2 3">
    <name type="scientific">Niastella yeongjuensis</name>
    <dbReference type="NCBI Taxonomy" id="354355"/>
    <lineage>
        <taxon>Bacteria</taxon>
        <taxon>Pseudomonadati</taxon>
        <taxon>Bacteroidota</taxon>
        <taxon>Chitinophagia</taxon>
        <taxon>Chitinophagales</taxon>
        <taxon>Chitinophagaceae</taxon>
        <taxon>Niastella</taxon>
    </lineage>
</organism>
<feature type="chain" id="PRO_5010715179" evidence="1">
    <location>
        <begin position="21"/>
        <end position="280"/>
    </location>
</feature>
<dbReference type="GO" id="GO:0004519">
    <property type="term" value="F:endonuclease activity"/>
    <property type="evidence" value="ECO:0007669"/>
    <property type="project" value="UniProtKB-KW"/>
</dbReference>
<dbReference type="InterPro" id="IPR036691">
    <property type="entry name" value="Endo/exonu/phosph_ase_sf"/>
</dbReference>
<keyword evidence="1" id="KW-0732">Signal</keyword>
<dbReference type="Proteomes" id="UP000192610">
    <property type="component" value="Unassembled WGS sequence"/>
</dbReference>
<dbReference type="Gene3D" id="3.60.10.10">
    <property type="entry name" value="Endonuclease/exonuclease/phosphatase"/>
    <property type="match status" value="1"/>
</dbReference>
<evidence type="ECO:0000313" key="3">
    <source>
        <dbReference type="Proteomes" id="UP000192610"/>
    </source>
</evidence>
<sequence>MKKKLILFFTAIVYMANIMAQLSGTAPLKLRVGSYNVGHFNQGMKGGLEVRGKAFYPDNKEVTGKYIRQEMLGWRKWIGEQSLDFFAVQEWNRYFDQDSTFIAENELLKPYYNNVYFGDEHAWIYNGIATNYQLLNCQQKYWFQDYYAISGELKVGNKTVHIISTHIPWQVQGHLPALDSIIATLKKYEYFICFGDTNSSDAEILRFQAAGFNIANGGSQGWFATASGNIKLDGMKDGLNRHIDNIITSKNIKIMNVMAPNTGLNDLDHLPIIADVIITQ</sequence>
<feature type="signal peptide" evidence="1">
    <location>
        <begin position="1"/>
        <end position="20"/>
    </location>
</feature>
<reference evidence="3" key="1">
    <citation type="submission" date="2016-04" db="EMBL/GenBank/DDBJ databases">
        <authorList>
            <person name="Chen L."/>
            <person name="Zhuang W."/>
            <person name="Wang G."/>
        </authorList>
    </citation>
    <scope>NUCLEOTIDE SEQUENCE [LARGE SCALE GENOMIC DNA]</scope>
    <source>
        <strain evidence="3">17621</strain>
    </source>
</reference>
<dbReference type="GO" id="GO:0004527">
    <property type="term" value="F:exonuclease activity"/>
    <property type="evidence" value="ECO:0007669"/>
    <property type="project" value="UniProtKB-KW"/>
</dbReference>
<gene>
    <name evidence="2" type="ORF">A4H97_17865</name>
</gene>
<dbReference type="SUPFAM" id="SSF56219">
    <property type="entry name" value="DNase I-like"/>
    <property type="match status" value="1"/>
</dbReference>
<keyword evidence="2" id="KW-0269">Exonuclease</keyword>
<dbReference type="RefSeq" id="WP_081204585.1">
    <property type="nucleotide sequence ID" value="NZ_FOCZ01000003.1"/>
</dbReference>
<keyword evidence="2" id="KW-0255">Endonuclease</keyword>
<dbReference type="AlphaFoldDB" id="A0A1V9E1W6"/>
<dbReference type="OrthoDB" id="644411at2"/>